<gene>
    <name evidence="3" type="primary">LOC124805852</name>
</gene>
<dbReference type="Gene3D" id="2.170.270.10">
    <property type="entry name" value="SET domain"/>
    <property type="match status" value="1"/>
</dbReference>
<reference evidence="3" key="1">
    <citation type="submission" date="2025-08" db="UniProtKB">
        <authorList>
            <consortium name="RefSeq"/>
        </authorList>
    </citation>
    <scope>IDENTIFICATION</scope>
</reference>
<dbReference type="GeneID" id="124805852"/>
<dbReference type="PANTHER" id="PTHR33480">
    <property type="entry name" value="SET DOMAIN-CONTAINING PROTEIN-RELATED"/>
    <property type="match status" value="1"/>
</dbReference>
<dbReference type="RefSeq" id="XP_065673104.1">
    <property type="nucleotide sequence ID" value="XM_065817032.1"/>
</dbReference>
<dbReference type="InterPro" id="IPR046341">
    <property type="entry name" value="SET_dom_sf"/>
</dbReference>
<evidence type="ECO:0000259" key="1">
    <source>
        <dbReference type="PROSITE" id="PS50280"/>
    </source>
</evidence>
<dbReference type="InterPro" id="IPR001214">
    <property type="entry name" value="SET_dom"/>
</dbReference>
<evidence type="ECO:0000313" key="2">
    <source>
        <dbReference type="Proteomes" id="UP001652625"/>
    </source>
</evidence>
<dbReference type="Pfam" id="PF00856">
    <property type="entry name" value="SET"/>
    <property type="match status" value="1"/>
</dbReference>
<dbReference type="SUPFAM" id="SSF82199">
    <property type="entry name" value="SET domain"/>
    <property type="match status" value="1"/>
</dbReference>
<dbReference type="PROSITE" id="PS50280">
    <property type="entry name" value="SET"/>
    <property type="match status" value="1"/>
</dbReference>
<accession>A0ABM4DFA8</accession>
<dbReference type="PANTHER" id="PTHR33480:SF1">
    <property type="entry name" value="TYR RECOMBINASE DOMAIN-CONTAINING PROTEIN"/>
    <property type="match status" value="1"/>
</dbReference>
<name>A0ABM4DFA8_HYDVU</name>
<evidence type="ECO:0000313" key="3">
    <source>
        <dbReference type="RefSeq" id="XP_065673104.1"/>
    </source>
</evidence>
<sequence>MADQMKDKIFCYGVFATNKFLKGDFLLQYRGDVISLNEAKFRSQQYENKGLGCFIYNGIKDIYGKSVCIDATNQLSFMGCMVNDSPSIYANAKMKRIVESNYVSLCLFTTKTIDVGTELRYDYGDKVKKMFWRTMASCLQPLCYNQANYVEIGAINRENLDVMKVTWEKPLFDDSDSEIEYQYQSPVDIITESSFKKCDLIVEKESELVCSSPNKETEFIAILPSLITTSIIERCASWEELKTFSEASNSNISKEDLKSTCDDFCKTTRKCLDLIKTHGKIEVNTLKPETNKYTKPARLCLFCKVPQTRLKRHILLKHGTETSVLPLLTMNSEDQNCYVEIFRKEAIRNRNVSLVESGQTCFIRERKSKIQNDELPLMCFGCKGFYSRKYKARHQLVCRGTNTNLLIPMVSIASEDYENYSNDFVNLLNTLQLDDIGNYIKTDKVILMIGSRSYSALKRKKDKVSETKRLVRSRMRLTARLYLSFKSIYNNQKAVKLDNILNNAADIYCREVITIVGEAINSLSEKSNEDSDHLLLSAQKSGLKISILNLLKLTAKFLIGYFLVKNDDLKSQRVVDLLKVLKLYEDDLFGDAYYNLNYRKNIDLQKPINLPNEADVQLLIEGCNKIMNSIDDFQHPCESFVTILSATATCLTIFNAR</sequence>
<protein>
    <submittedName>
        <fullName evidence="3">Uncharacterized protein LOC124805852 isoform X1</fullName>
    </submittedName>
</protein>
<feature type="domain" description="SET" evidence="1">
    <location>
        <begin position="1"/>
        <end position="124"/>
    </location>
</feature>
<organism evidence="2 3">
    <name type="scientific">Hydra vulgaris</name>
    <name type="common">Hydra</name>
    <name type="synonym">Hydra attenuata</name>
    <dbReference type="NCBI Taxonomy" id="6087"/>
    <lineage>
        <taxon>Eukaryota</taxon>
        <taxon>Metazoa</taxon>
        <taxon>Cnidaria</taxon>
        <taxon>Hydrozoa</taxon>
        <taxon>Hydroidolina</taxon>
        <taxon>Anthoathecata</taxon>
        <taxon>Aplanulata</taxon>
        <taxon>Hydridae</taxon>
        <taxon>Hydra</taxon>
    </lineage>
</organism>
<dbReference type="SMART" id="SM00317">
    <property type="entry name" value="SET"/>
    <property type="match status" value="1"/>
</dbReference>
<dbReference type="Proteomes" id="UP001652625">
    <property type="component" value="Chromosome 14"/>
</dbReference>
<keyword evidence="2" id="KW-1185">Reference proteome</keyword>
<proteinExistence type="predicted"/>